<dbReference type="PANTHER" id="PTHR13767">
    <property type="entry name" value="TRNA-PSEUDOURIDINE SYNTHASE"/>
    <property type="match status" value="1"/>
</dbReference>
<evidence type="ECO:0000256" key="5">
    <source>
        <dbReference type="HAMAP-Rule" id="MF_01080"/>
    </source>
</evidence>
<dbReference type="Pfam" id="PF01509">
    <property type="entry name" value="TruB_N"/>
    <property type="match status" value="1"/>
</dbReference>
<reference evidence="8 9" key="1">
    <citation type="submission" date="2014-02" db="EMBL/GenBank/DDBJ databases">
        <authorList>
            <person name="Chen C."/>
            <person name="Conrad T.A."/>
            <person name="Zhou Z."/>
            <person name="Lai Z."/>
            <person name="Zhong G."/>
        </authorList>
    </citation>
    <scope>NUCLEOTIDE SEQUENCE [LARGE SCALE GENOMIC DNA]</scope>
    <source>
        <strain evidence="8 9">Nigg3-28</strain>
    </source>
</reference>
<dbReference type="SUPFAM" id="SSF55120">
    <property type="entry name" value="Pseudouridine synthase"/>
    <property type="match status" value="1"/>
</dbReference>
<dbReference type="GeneID" id="23334617"/>
<dbReference type="HAMAP" id="MF_01080">
    <property type="entry name" value="TruB_bact"/>
    <property type="match status" value="1"/>
</dbReference>
<evidence type="ECO:0000256" key="1">
    <source>
        <dbReference type="ARBA" id="ARBA00000385"/>
    </source>
</evidence>
<evidence type="ECO:0000313" key="8">
    <source>
        <dbReference type="EMBL" id="AJR10449.1"/>
    </source>
</evidence>
<evidence type="ECO:0000259" key="6">
    <source>
        <dbReference type="Pfam" id="PF01509"/>
    </source>
</evidence>
<dbReference type="AlphaFoldDB" id="A0A069ZT90"/>
<sequence>MELATEPIEGVLLVDKPQGRTSFSLIRSLVRLIGVKKIGHAGTLDPFATGVMVMLIGRKFTRLSDIMLFEDKEYSAVAHLGTTTDTYDCDGKIVGRSKKVPTMEEVLECTSYFQGEIQQVPPMFSAKKVQGKKLYEYARQGLSIERSFATVRVDLRLIKYEYPRLHFVVKCSKGTYIRSIAHELGNMLGCGAYLEELRRLRSGNFSIDQCIDGNHLDEPGFDVFPHLRDANGLILQPTPVL</sequence>
<proteinExistence type="inferred from homology"/>
<dbReference type="EMBL" id="CP007217">
    <property type="protein sequence ID" value="AJR10449.1"/>
    <property type="molecule type" value="Genomic_DNA"/>
</dbReference>
<name>A0A069ZT90_CHLMR</name>
<dbReference type="KEGG" id="cmg:NC81_01835"/>
<gene>
    <name evidence="5 8" type="primary">truB</name>
    <name evidence="8" type="ORF">BD36_01960</name>
</gene>
<dbReference type="InterPro" id="IPR020103">
    <property type="entry name" value="PsdUridine_synth_cat_dom_sf"/>
</dbReference>
<dbReference type="Proteomes" id="UP000260363">
    <property type="component" value="Chromosome"/>
</dbReference>
<evidence type="ECO:0000256" key="4">
    <source>
        <dbReference type="ARBA" id="ARBA00023235"/>
    </source>
</evidence>
<dbReference type="InterPro" id="IPR002501">
    <property type="entry name" value="PsdUridine_synth_N"/>
</dbReference>
<comment type="function">
    <text evidence="5">Responsible for synthesis of pseudouridine from uracil-55 in the psi GC loop of transfer RNAs.</text>
</comment>
<dbReference type="InterPro" id="IPR014780">
    <property type="entry name" value="tRNA_psdUridine_synth_TruB"/>
</dbReference>
<comment type="similarity">
    <text evidence="2 5">Belongs to the pseudouridine synthase TruB family. Type 1 subfamily.</text>
</comment>
<feature type="domain" description="tRNA pseudouridylate synthase B C-terminal" evidence="7">
    <location>
        <begin position="178"/>
        <end position="216"/>
    </location>
</feature>
<dbReference type="GO" id="GO:1990481">
    <property type="term" value="P:mRNA pseudouridine synthesis"/>
    <property type="evidence" value="ECO:0007669"/>
    <property type="project" value="TreeGrafter"/>
</dbReference>
<protein>
    <recommendedName>
        <fullName evidence="5">tRNA pseudouridine synthase B</fullName>
        <ecNumber evidence="5">5.4.99.25</ecNumber>
    </recommendedName>
    <alternativeName>
        <fullName evidence="5">tRNA pseudouridine(55) synthase</fullName>
        <shortName evidence="5">Psi55 synthase</shortName>
    </alternativeName>
    <alternativeName>
        <fullName evidence="5">tRNA pseudouridylate synthase</fullName>
    </alternativeName>
    <alternativeName>
        <fullName evidence="5">tRNA-uridine isomerase</fullName>
    </alternativeName>
</protein>
<evidence type="ECO:0000313" key="9">
    <source>
        <dbReference type="Proteomes" id="UP000260363"/>
    </source>
</evidence>
<evidence type="ECO:0000256" key="3">
    <source>
        <dbReference type="ARBA" id="ARBA00022694"/>
    </source>
</evidence>
<dbReference type="NCBIfam" id="TIGR00431">
    <property type="entry name" value="TruB"/>
    <property type="match status" value="1"/>
</dbReference>
<dbReference type="RefSeq" id="WP_010230262.1">
    <property type="nucleotide sequence ID" value="NZ_CP007217.1"/>
</dbReference>
<accession>A0A069ZT90</accession>
<keyword evidence="3 5" id="KW-0819">tRNA processing</keyword>
<dbReference type="CDD" id="cd02573">
    <property type="entry name" value="PseudoU_synth_EcTruB"/>
    <property type="match status" value="1"/>
</dbReference>
<evidence type="ECO:0000256" key="2">
    <source>
        <dbReference type="ARBA" id="ARBA00005642"/>
    </source>
</evidence>
<dbReference type="GO" id="GO:0160148">
    <property type="term" value="F:tRNA pseudouridine(55) synthase activity"/>
    <property type="evidence" value="ECO:0007669"/>
    <property type="project" value="UniProtKB-EC"/>
</dbReference>
<organism evidence="8 9">
    <name type="scientific">Chlamydia muridarum</name>
    <dbReference type="NCBI Taxonomy" id="83560"/>
    <lineage>
        <taxon>Bacteria</taxon>
        <taxon>Pseudomonadati</taxon>
        <taxon>Chlamydiota</taxon>
        <taxon>Chlamydiia</taxon>
        <taxon>Chlamydiales</taxon>
        <taxon>Chlamydiaceae</taxon>
        <taxon>Chlamydia/Chlamydophila group</taxon>
        <taxon>Chlamydia</taxon>
    </lineage>
</organism>
<dbReference type="KEGG" id="cmm:NC80_01820"/>
<dbReference type="EC" id="5.4.99.25" evidence="5"/>
<feature type="active site" description="Nucleophile" evidence="5">
    <location>
        <position position="45"/>
    </location>
</feature>
<dbReference type="InterPro" id="IPR032819">
    <property type="entry name" value="TruB_C"/>
</dbReference>
<dbReference type="SMR" id="A0A069ZT90"/>
<keyword evidence="4 5" id="KW-0413">Isomerase</keyword>
<dbReference type="GO" id="GO:0003723">
    <property type="term" value="F:RNA binding"/>
    <property type="evidence" value="ECO:0007669"/>
    <property type="project" value="InterPro"/>
</dbReference>
<feature type="domain" description="Pseudouridine synthase II N-terminal" evidence="6">
    <location>
        <begin position="31"/>
        <end position="177"/>
    </location>
</feature>
<dbReference type="Pfam" id="PF16198">
    <property type="entry name" value="TruB_C_2"/>
    <property type="match status" value="1"/>
</dbReference>
<evidence type="ECO:0000259" key="7">
    <source>
        <dbReference type="Pfam" id="PF16198"/>
    </source>
</evidence>
<dbReference type="KEGG" id="cmx:DNC_01840"/>
<dbReference type="PANTHER" id="PTHR13767:SF2">
    <property type="entry name" value="PSEUDOURIDYLATE SYNTHASE TRUB1"/>
    <property type="match status" value="1"/>
</dbReference>
<dbReference type="Gene3D" id="3.30.2350.10">
    <property type="entry name" value="Pseudouridine synthase"/>
    <property type="match status" value="1"/>
</dbReference>
<dbReference type="PATRIC" id="fig|83560.10.peg.375"/>
<dbReference type="STRING" id="83560.NC80_01820"/>
<comment type="catalytic activity">
    <reaction evidence="1 5">
        <text>uridine(55) in tRNA = pseudouridine(55) in tRNA</text>
        <dbReference type="Rhea" id="RHEA:42532"/>
        <dbReference type="Rhea" id="RHEA-COMP:10101"/>
        <dbReference type="Rhea" id="RHEA-COMP:10102"/>
        <dbReference type="ChEBI" id="CHEBI:65314"/>
        <dbReference type="ChEBI" id="CHEBI:65315"/>
        <dbReference type="EC" id="5.4.99.25"/>
    </reaction>
</comment>
<dbReference type="GO" id="GO:0031119">
    <property type="term" value="P:tRNA pseudouridine synthesis"/>
    <property type="evidence" value="ECO:0007669"/>
    <property type="project" value="UniProtKB-UniRule"/>
</dbReference>